<feature type="compositionally biased region" description="Acidic residues" evidence="1">
    <location>
        <begin position="156"/>
        <end position="166"/>
    </location>
</feature>
<feature type="region of interest" description="Disordered" evidence="1">
    <location>
        <begin position="605"/>
        <end position="639"/>
    </location>
</feature>
<evidence type="ECO:0000256" key="1">
    <source>
        <dbReference type="SAM" id="MobiDB-lite"/>
    </source>
</evidence>
<sequence length="753" mass="82899">MVEPPPKKKGEWTLGTLQQCLGFKWPIARYCVRDRYLVVRELHGNLTTLCTKYASLTTPELHQSTQLKQDAITAFCDLGPRLWPAKESDGHSRTGWLAEAASNDLHGNYLEDLFHSNPAHREKLQKVFCQLILVKCIQYTKNQRRRHPVPVHLPVDDCEDNVEEDDHGITEDNGAGYDEQRYRKTSSTDDDFNPSATSSEDKSPSAAQCDPVSECQRSTRHRRPPAARQSSIRESLSPSYAFLDTATINHLGISVQKGSRHKRAISHNSHASRKRPRRSRQLIRFTVSTPSQVNTGSESSFAPSLDDVSNSHYKSISSQVAAPQLTTTIKDGHKSAANGESASTPLALSTVGKAALGQDSDLFAMARVVFDHCFEAPAAKALLDHCFKQRQYLLKDYEVLKADAEVLNNSKAAQEDIKQLWCELEKRYDSSGSQTDKTPKRPHLAQGTTADTALASTECKTTDVSLVDGVLARQSEEIRVPSKARKVFEPGVQAKSVPQQLPDLAETISQISDGETTQYHDPQATETPPVSSAFEHNIASASRTPAVVSERVRAGIESVFQSDTLTRKNASSDLPGRILQPTVEETAESHSELPMLSPTHLELDQDSQLPTNAPATPTSTDSTTPSLSQAAASTTSTTHLSLPSTILDRAFITIDWADRGELPTFVRGSPCRNAEEMFALIDSKRPGRYSDLSIQTIALKLTNTPAPESGFNGYIERENAETTFDKLVSKLKLLSKGVCPRLKVTVVEWGDFA</sequence>
<dbReference type="Proteomes" id="UP001310890">
    <property type="component" value="Unassembled WGS sequence"/>
</dbReference>
<name>A0AAN7T913_9PEZI</name>
<reference evidence="2" key="1">
    <citation type="submission" date="2023-08" db="EMBL/GenBank/DDBJ databases">
        <title>Black Yeasts Isolated from many extreme environments.</title>
        <authorList>
            <person name="Coleine C."/>
            <person name="Stajich J.E."/>
            <person name="Selbmann L."/>
        </authorList>
    </citation>
    <scope>NUCLEOTIDE SEQUENCE</scope>
    <source>
        <strain evidence="2">CCFEE 5401</strain>
    </source>
</reference>
<accession>A0AAN7T913</accession>
<feature type="compositionally biased region" description="Low complexity" evidence="1">
    <location>
        <begin position="609"/>
        <end position="639"/>
    </location>
</feature>
<evidence type="ECO:0000313" key="3">
    <source>
        <dbReference type="Proteomes" id="UP001310890"/>
    </source>
</evidence>
<proteinExistence type="predicted"/>
<feature type="region of interest" description="Disordered" evidence="1">
    <location>
        <begin position="254"/>
        <end position="304"/>
    </location>
</feature>
<feature type="region of interest" description="Disordered" evidence="1">
    <location>
        <begin position="148"/>
        <end position="234"/>
    </location>
</feature>
<comment type="caution">
    <text evidence="2">The sequence shown here is derived from an EMBL/GenBank/DDBJ whole genome shotgun (WGS) entry which is preliminary data.</text>
</comment>
<feature type="region of interest" description="Disordered" evidence="1">
    <location>
        <begin position="429"/>
        <end position="451"/>
    </location>
</feature>
<evidence type="ECO:0000313" key="2">
    <source>
        <dbReference type="EMBL" id="KAK5107795.1"/>
    </source>
</evidence>
<dbReference type="AlphaFoldDB" id="A0AAN7T913"/>
<feature type="compositionally biased region" description="Polar residues" evidence="1">
    <location>
        <begin position="286"/>
        <end position="304"/>
    </location>
</feature>
<gene>
    <name evidence="2" type="ORF">LTR62_000663</name>
</gene>
<feature type="compositionally biased region" description="Basic residues" evidence="1">
    <location>
        <begin position="258"/>
        <end position="281"/>
    </location>
</feature>
<dbReference type="EMBL" id="JAVRRL010000106">
    <property type="protein sequence ID" value="KAK5107795.1"/>
    <property type="molecule type" value="Genomic_DNA"/>
</dbReference>
<protein>
    <submittedName>
        <fullName evidence="2">Uncharacterized protein</fullName>
    </submittedName>
</protein>
<organism evidence="2 3">
    <name type="scientific">Meristemomyces frigidus</name>
    <dbReference type="NCBI Taxonomy" id="1508187"/>
    <lineage>
        <taxon>Eukaryota</taxon>
        <taxon>Fungi</taxon>
        <taxon>Dikarya</taxon>
        <taxon>Ascomycota</taxon>
        <taxon>Pezizomycotina</taxon>
        <taxon>Dothideomycetes</taxon>
        <taxon>Dothideomycetidae</taxon>
        <taxon>Mycosphaerellales</taxon>
        <taxon>Teratosphaeriaceae</taxon>
        <taxon>Meristemomyces</taxon>
    </lineage>
</organism>